<evidence type="ECO:0000256" key="1">
    <source>
        <dbReference type="ARBA" id="ARBA00034127"/>
    </source>
</evidence>
<sequence length="180" mass="20254">MAGSLNKTRKQIAKKRGGEVNALHEKSRDSLRLHKAGVRDQRLEKLAAARSKKEQPIADRVAHFQQGLDRRDNQPLDVGAIQELIHNFIHQYDEELGELKKARRPGRPASAREDLLRIKVTALETEYRNGFAIPDVMSEENAKLVADWEGSWSKLAALPWIKVTSSGQARKADFPSKGIN</sequence>
<keyword evidence="4" id="KW-1185">Reference proteome</keyword>
<accession>A0A0F7ZMD9</accession>
<evidence type="ECO:0000313" key="4">
    <source>
        <dbReference type="Proteomes" id="UP000054481"/>
    </source>
</evidence>
<evidence type="ECO:0000313" key="3">
    <source>
        <dbReference type="EMBL" id="KJZ77156.1"/>
    </source>
</evidence>
<dbReference type="Proteomes" id="UP000054481">
    <property type="component" value="Unassembled WGS sequence"/>
</dbReference>
<dbReference type="AlphaFoldDB" id="A0A0F7ZMD9"/>
<dbReference type="GO" id="GO:0005634">
    <property type="term" value="C:nucleus"/>
    <property type="evidence" value="ECO:0007669"/>
    <property type="project" value="TreeGrafter"/>
</dbReference>
<name>A0A0F7ZMD9_9HYPO</name>
<dbReference type="Pfam" id="PF11176">
    <property type="entry name" value="Tma16"/>
    <property type="match status" value="1"/>
</dbReference>
<dbReference type="PANTHER" id="PTHR13349">
    <property type="entry name" value="TRANSLATION MACHINERY-ASSOCIATED PROTEIN 16"/>
    <property type="match status" value="1"/>
</dbReference>
<feature type="region of interest" description="Disordered" evidence="2">
    <location>
        <begin position="1"/>
        <end position="26"/>
    </location>
</feature>
<proteinExistence type="inferred from homology"/>
<evidence type="ECO:0000256" key="2">
    <source>
        <dbReference type="SAM" id="MobiDB-lite"/>
    </source>
</evidence>
<dbReference type="EMBL" id="KQ030508">
    <property type="protein sequence ID" value="KJZ77156.1"/>
    <property type="molecule type" value="Genomic_DNA"/>
</dbReference>
<dbReference type="Gene3D" id="1.20.1440.170">
    <property type="entry name" value="Translation machinery-associated protein 16-like"/>
    <property type="match status" value="1"/>
</dbReference>
<dbReference type="PANTHER" id="PTHR13349:SF2">
    <property type="entry name" value="TRANSLATION MACHINERY-ASSOCIATED PROTEIN 16"/>
    <property type="match status" value="1"/>
</dbReference>
<feature type="compositionally biased region" description="Basic and acidic residues" evidence="2">
    <location>
        <begin position="16"/>
        <end position="26"/>
    </location>
</feature>
<organism evidence="3 4">
    <name type="scientific">Hirsutella minnesotensis 3608</name>
    <dbReference type="NCBI Taxonomy" id="1043627"/>
    <lineage>
        <taxon>Eukaryota</taxon>
        <taxon>Fungi</taxon>
        <taxon>Dikarya</taxon>
        <taxon>Ascomycota</taxon>
        <taxon>Pezizomycotina</taxon>
        <taxon>Sordariomycetes</taxon>
        <taxon>Hypocreomycetidae</taxon>
        <taxon>Hypocreales</taxon>
        <taxon>Ophiocordycipitaceae</taxon>
        <taxon>Hirsutella</taxon>
    </lineage>
</organism>
<dbReference type="InterPro" id="IPR021346">
    <property type="entry name" value="Tma16"/>
</dbReference>
<gene>
    <name evidence="3" type="ORF">HIM_03477</name>
</gene>
<comment type="similarity">
    <text evidence="1">Belongs to the TMA16 family.</text>
</comment>
<dbReference type="InterPro" id="IPR038356">
    <property type="entry name" value="Tma16_sf"/>
</dbReference>
<dbReference type="OrthoDB" id="270284at2759"/>
<reference evidence="3 4" key="1">
    <citation type="journal article" date="2014" name="Genome Biol. Evol.">
        <title>Comparative genomics and transcriptomics analyses reveal divergent lifestyle features of nematode endoparasitic fungus Hirsutella minnesotensis.</title>
        <authorList>
            <person name="Lai Y."/>
            <person name="Liu K."/>
            <person name="Zhang X."/>
            <person name="Zhang X."/>
            <person name="Li K."/>
            <person name="Wang N."/>
            <person name="Shu C."/>
            <person name="Wu Y."/>
            <person name="Wang C."/>
            <person name="Bushley K.E."/>
            <person name="Xiang M."/>
            <person name="Liu X."/>
        </authorList>
    </citation>
    <scope>NUCLEOTIDE SEQUENCE [LARGE SCALE GENOMIC DNA]</scope>
    <source>
        <strain evidence="3 4">3608</strain>
    </source>
</reference>
<protein>
    <recommendedName>
        <fullName evidence="5">Translation machinery-associated protein 16</fullName>
    </recommendedName>
</protein>
<evidence type="ECO:0008006" key="5">
    <source>
        <dbReference type="Google" id="ProtNLM"/>
    </source>
</evidence>